<evidence type="ECO:0000256" key="1">
    <source>
        <dbReference type="ARBA" id="ARBA00022679"/>
    </source>
</evidence>
<feature type="binding site" evidence="7">
    <location>
        <position position="107"/>
    </location>
    <ligand>
        <name>Fe cation</name>
        <dbReference type="ChEBI" id="CHEBI:24875"/>
    </ligand>
</feature>
<feature type="binding site" evidence="7">
    <location>
        <position position="162"/>
    </location>
    <ligand>
        <name>substrate</name>
    </ligand>
</feature>
<dbReference type="OrthoDB" id="9806197at2"/>
<accession>A0A151CH74</accession>
<sequence length="337" mass="37145">MILSIESSCDDSSIAITEISTKKLLYHKKISQEEEHSCYGGVVPELASRLHAVALPKILEETKPYFDSLKAVAVTNQPGLGVTLLEGIAMAKTLATLQNIPLIPVHHLKGHIYSLFIEKETLFPLLVLLISGGHTQVIRVTDFEHMEILATSMDDSVGESFDKCAKMMDLGYPGGPLIEALARKGDENRFDLPVPLRNSPLIAFSLSGLKNAVRLAIEKLGGPQKMNEQDKADLSASFQKAVKLHLLQKSKKIFAKEPIRDFAIVGGASANQYLRGAYETLCREFGKTMHVAPLEYCSDNAAMIGRYALDAYQREQFIDPNEIDIVSTKKQQAGMML</sequence>
<feature type="binding site" evidence="7">
    <location>
        <position position="111"/>
    </location>
    <ligand>
        <name>Fe cation</name>
        <dbReference type="ChEBI" id="CHEBI:24875"/>
    </ligand>
</feature>
<evidence type="ECO:0000256" key="6">
    <source>
        <dbReference type="ARBA" id="ARBA00048117"/>
    </source>
</evidence>
<comment type="cofactor">
    <cofactor evidence="7">
        <name>Fe(2+)</name>
        <dbReference type="ChEBI" id="CHEBI:29033"/>
    </cofactor>
    <text evidence="7">Binds 1 Fe(2+) ion per subunit.</text>
</comment>
<dbReference type="RefSeq" id="WP_067330397.1">
    <property type="nucleotide sequence ID" value="NZ_LNKT01000012.1"/>
</dbReference>
<dbReference type="EC" id="2.3.1.234" evidence="7"/>
<dbReference type="SUPFAM" id="SSF53067">
    <property type="entry name" value="Actin-like ATPase domain"/>
    <property type="match status" value="2"/>
</dbReference>
<evidence type="ECO:0000256" key="5">
    <source>
        <dbReference type="ARBA" id="ARBA00023315"/>
    </source>
</evidence>
<evidence type="ECO:0000256" key="7">
    <source>
        <dbReference type="HAMAP-Rule" id="MF_01445"/>
    </source>
</evidence>
<dbReference type="STRING" id="1630136.AS592_08625"/>
<dbReference type="GO" id="GO:0061711">
    <property type="term" value="F:tRNA N(6)-L-threonylcarbamoyladenine synthase activity"/>
    <property type="evidence" value="ECO:0007669"/>
    <property type="project" value="UniProtKB-EC"/>
</dbReference>
<dbReference type="InterPro" id="IPR017861">
    <property type="entry name" value="KAE1/TsaD"/>
</dbReference>
<organism evidence="9 10">
    <name type="scientific">Sulfurovum riftiae</name>
    <dbReference type="NCBI Taxonomy" id="1630136"/>
    <lineage>
        <taxon>Bacteria</taxon>
        <taxon>Pseudomonadati</taxon>
        <taxon>Campylobacterota</taxon>
        <taxon>Epsilonproteobacteria</taxon>
        <taxon>Campylobacterales</taxon>
        <taxon>Sulfurovaceae</taxon>
        <taxon>Sulfurovum</taxon>
    </lineage>
</organism>
<protein>
    <recommendedName>
        <fullName evidence="7">tRNA N6-adenosine threonylcarbamoyltransferase</fullName>
        <ecNumber evidence="7">2.3.1.234</ecNumber>
    </recommendedName>
    <alternativeName>
        <fullName evidence="7">N6-L-threonylcarbamoyladenine synthase</fullName>
        <shortName evidence="7">t(6)A synthase</shortName>
    </alternativeName>
    <alternativeName>
        <fullName evidence="7">t(6)A37 threonylcarbamoyladenosine biosynthesis protein TsaD</fullName>
    </alternativeName>
    <alternativeName>
        <fullName evidence="7">tRNA threonylcarbamoyladenosine biosynthesis protein TsaD</fullName>
    </alternativeName>
</protein>
<dbReference type="AlphaFoldDB" id="A0A151CH74"/>
<comment type="similarity">
    <text evidence="7">Belongs to the KAE1 / TsaD family.</text>
</comment>
<keyword evidence="4 7" id="KW-0408">Iron</keyword>
<dbReference type="GO" id="GO:0002949">
    <property type="term" value="P:tRNA threonylcarbamoyladenosine modification"/>
    <property type="evidence" value="ECO:0007669"/>
    <property type="project" value="UniProtKB-UniRule"/>
</dbReference>
<dbReference type="InterPro" id="IPR000905">
    <property type="entry name" value="Gcp-like_dom"/>
</dbReference>
<evidence type="ECO:0000256" key="3">
    <source>
        <dbReference type="ARBA" id="ARBA00022723"/>
    </source>
</evidence>
<dbReference type="Gene3D" id="3.30.420.40">
    <property type="match status" value="2"/>
</dbReference>
<evidence type="ECO:0000259" key="8">
    <source>
        <dbReference type="Pfam" id="PF00814"/>
    </source>
</evidence>
<dbReference type="InterPro" id="IPR043129">
    <property type="entry name" value="ATPase_NBD"/>
</dbReference>
<gene>
    <name evidence="7" type="primary">tsaD</name>
    <name evidence="9" type="ORF">AS592_08625</name>
</gene>
<keyword evidence="2 7" id="KW-0819">tRNA processing</keyword>
<comment type="catalytic activity">
    <reaction evidence="6 7">
        <text>L-threonylcarbamoyladenylate + adenosine(37) in tRNA = N(6)-L-threonylcarbamoyladenosine(37) in tRNA + AMP + H(+)</text>
        <dbReference type="Rhea" id="RHEA:37059"/>
        <dbReference type="Rhea" id="RHEA-COMP:10162"/>
        <dbReference type="Rhea" id="RHEA-COMP:10163"/>
        <dbReference type="ChEBI" id="CHEBI:15378"/>
        <dbReference type="ChEBI" id="CHEBI:73682"/>
        <dbReference type="ChEBI" id="CHEBI:74411"/>
        <dbReference type="ChEBI" id="CHEBI:74418"/>
        <dbReference type="ChEBI" id="CHEBI:456215"/>
        <dbReference type="EC" id="2.3.1.234"/>
    </reaction>
</comment>
<comment type="subcellular location">
    <subcellularLocation>
        <location evidence="7">Cytoplasm</location>
    </subcellularLocation>
</comment>
<reference evidence="9 10" key="1">
    <citation type="submission" date="2015-11" db="EMBL/GenBank/DDBJ databases">
        <title>Draft genome of Sulfurovum riftiae 1812E, a member of the Epsilonproteobacteria isolated from the tube of the deep-sea hydrothermal vent tubewom Riftia pachyptila.</title>
        <authorList>
            <person name="Vetriani C."/>
            <person name="Giovannelli D."/>
        </authorList>
    </citation>
    <scope>NUCLEOTIDE SEQUENCE [LARGE SCALE GENOMIC DNA]</scope>
    <source>
        <strain evidence="9 10">1812E</strain>
    </source>
</reference>
<keyword evidence="1 7" id="KW-0808">Transferase</keyword>
<keyword evidence="7" id="KW-0963">Cytoplasm</keyword>
<feature type="binding site" evidence="7">
    <location>
        <position position="299"/>
    </location>
    <ligand>
        <name>Fe cation</name>
        <dbReference type="ChEBI" id="CHEBI:24875"/>
    </ligand>
</feature>
<dbReference type="Pfam" id="PF00814">
    <property type="entry name" value="TsaD"/>
    <property type="match status" value="1"/>
</dbReference>
<feature type="binding site" evidence="7">
    <location>
        <position position="175"/>
    </location>
    <ligand>
        <name>substrate</name>
    </ligand>
</feature>
<dbReference type="PANTHER" id="PTHR11735">
    <property type="entry name" value="TRNA N6-ADENOSINE THREONYLCARBAMOYLTRANSFERASE"/>
    <property type="match status" value="1"/>
</dbReference>
<keyword evidence="10" id="KW-1185">Reference proteome</keyword>
<dbReference type="InterPro" id="IPR022450">
    <property type="entry name" value="TsaD"/>
</dbReference>
<feature type="binding site" evidence="7">
    <location>
        <position position="179"/>
    </location>
    <ligand>
        <name>substrate</name>
    </ligand>
</feature>
<comment type="function">
    <text evidence="7">Required for the formation of a threonylcarbamoyl group on adenosine at position 37 (t(6)A37) in tRNAs that read codons beginning with adenine. Is involved in the transfer of the threonylcarbamoyl moiety of threonylcarbamoyl-AMP (TC-AMP) to the N6 group of A37, together with TsaE and TsaB. TsaD likely plays a direct catalytic role in this reaction.</text>
</comment>
<dbReference type="PANTHER" id="PTHR11735:SF6">
    <property type="entry name" value="TRNA N6-ADENOSINE THREONYLCARBAMOYLTRANSFERASE, MITOCHONDRIAL"/>
    <property type="match status" value="1"/>
</dbReference>
<feature type="binding site" evidence="7">
    <location>
        <begin position="129"/>
        <end position="133"/>
    </location>
    <ligand>
        <name>substrate</name>
    </ligand>
</feature>
<evidence type="ECO:0000313" key="9">
    <source>
        <dbReference type="EMBL" id="KYJ86878.1"/>
    </source>
</evidence>
<feature type="binding site" evidence="7">
    <location>
        <position position="271"/>
    </location>
    <ligand>
        <name>substrate</name>
    </ligand>
</feature>
<evidence type="ECO:0000256" key="2">
    <source>
        <dbReference type="ARBA" id="ARBA00022694"/>
    </source>
</evidence>
<name>A0A151CH74_9BACT</name>
<dbReference type="Proteomes" id="UP000075359">
    <property type="component" value="Unassembled WGS sequence"/>
</dbReference>
<keyword evidence="3 7" id="KW-0479">Metal-binding</keyword>
<feature type="domain" description="Gcp-like" evidence="8">
    <location>
        <begin position="24"/>
        <end position="305"/>
    </location>
</feature>
<dbReference type="NCBIfam" id="TIGR03723">
    <property type="entry name" value="T6A_TsaD_YgjD"/>
    <property type="match status" value="1"/>
</dbReference>
<dbReference type="PRINTS" id="PR00789">
    <property type="entry name" value="OSIALOPTASE"/>
</dbReference>
<dbReference type="GO" id="GO:0005737">
    <property type="term" value="C:cytoplasm"/>
    <property type="evidence" value="ECO:0007669"/>
    <property type="project" value="UniProtKB-SubCell"/>
</dbReference>
<dbReference type="HAMAP" id="MF_01445">
    <property type="entry name" value="TsaD"/>
    <property type="match status" value="1"/>
</dbReference>
<proteinExistence type="inferred from homology"/>
<evidence type="ECO:0000256" key="4">
    <source>
        <dbReference type="ARBA" id="ARBA00023004"/>
    </source>
</evidence>
<dbReference type="GO" id="GO:0005506">
    <property type="term" value="F:iron ion binding"/>
    <property type="evidence" value="ECO:0007669"/>
    <property type="project" value="UniProtKB-UniRule"/>
</dbReference>
<evidence type="ECO:0000313" key="10">
    <source>
        <dbReference type="Proteomes" id="UP000075359"/>
    </source>
</evidence>
<keyword evidence="5 7" id="KW-0012">Acyltransferase</keyword>
<dbReference type="NCBIfam" id="TIGR00329">
    <property type="entry name" value="gcp_kae1"/>
    <property type="match status" value="1"/>
</dbReference>
<dbReference type="EMBL" id="LNKT01000012">
    <property type="protein sequence ID" value="KYJ86878.1"/>
    <property type="molecule type" value="Genomic_DNA"/>
</dbReference>
<comment type="caution">
    <text evidence="9">The sequence shown here is derived from an EMBL/GenBank/DDBJ whole genome shotgun (WGS) entry which is preliminary data.</text>
</comment>